<name>A0A1M4EJ89_9ACTN</name>
<gene>
    <name evidence="1" type="ORF">BN4615_P8274</name>
</gene>
<proteinExistence type="predicted"/>
<evidence type="ECO:0000313" key="1">
    <source>
        <dbReference type="EMBL" id="SBO98758.1"/>
    </source>
</evidence>
<reference evidence="1" key="1">
    <citation type="submission" date="2016-04" db="EMBL/GenBank/DDBJ databases">
        <authorList>
            <person name="Evans L.H."/>
            <person name="Alamgir A."/>
            <person name="Owens N."/>
            <person name="Weber N.D."/>
            <person name="Virtaneva K."/>
            <person name="Barbian K."/>
            <person name="Babar A."/>
            <person name="Rosenke K."/>
        </authorList>
    </citation>
    <scope>NUCLEOTIDE SEQUENCE</scope>
    <source>
        <strain evidence="1">Nono1</strain>
    </source>
</reference>
<sequence length="50" mass="5210">MEQALHRDDLLVLLDTAPGACRAGTIKVMTCTGALVDPIAQSQVASSLPM</sequence>
<dbReference type="EMBL" id="LT559118">
    <property type="protein sequence ID" value="SBO98758.1"/>
    <property type="molecule type" value="Genomic_DNA"/>
</dbReference>
<organism evidence="1">
    <name type="scientific">Nonomuraea gerenzanensis</name>
    <dbReference type="NCBI Taxonomy" id="93944"/>
    <lineage>
        <taxon>Bacteria</taxon>
        <taxon>Bacillati</taxon>
        <taxon>Actinomycetota</taxon>
        <taxon>Actinomycetes</taxon>
        <taxon>Streptosporangiales</taxon>
        <taxon>Streptosporangiaceae</taxon>
        <taxon>Nonomuraea</taxon>
    </lineage>
</organism>
<dbReference type="AlphaFoldDB" id="A0A1M4EJ89"/>
<accession>A0A1M4EJ89</accession>
<protein>
    <submittedName>
        <fullName evidence="1">Uncharacterized protein</fullName>
    </submittedName>
</protein>